<dbReference type="InterPro" id="IPR058627">
    <property type="entry name" value="MdtA-like_C"/>
</dbReference>
<dbReference type="KEGG" id="mtw:CQW49_11665"/>
<evidence type="ECO:0000313" key="3">
    <source>
        <dbReference type="Proteomes" id="UP000230709"/>
    </source>
</evidence>
<dbReference type="Proteomes" id="UP000230709">
    <property type="component" value="Chromosome"/>
</dbReference>
<evidence type="ECO:0000313" key="2">
    <source>
        <dbReference type="EMBL" id="ATQ68461.1"/>
    </source>
</evidence>
<gene>
    <name evidence="2" type="ORF">CQW49_11665</name>
</gene>
<dbReference type="GO" id="GO:1990281">
    <property type="term" value="C:efflux pump complex"/>
    <property type="evidence" value="ECO:0007669"/>
    <property type="project" value="TreeGrafter"/>
</dbReference>
<feature type="domain" description="Multidrug resistance protein MdtA-like C-terminal permuted SH3" evidence="1">
    <location>
        <begin position="287"/>
        <end position="340"/>
    </location>
</feature>
<dbReference type="Gene3D" id="2.40.30.170">
    <property type="match status" value="1"/>
</dbReference>
<dbReference type="AlphaFoldDB" id="A0A2D2D0D1"/>
<keyword evidence="3" id="KW-1185">Reference proteome</keyword>
<dbReference type="PANTHER" id="PTHR30469:SF38">
    <property type="entry name" value="HLYD FAMILY SECRETION PROTEIN"/>
    <property type="match status" value="1"/>
</dbReference>
<evidence type="ECO:0000259" key="1">
    <source>
        <dbReference type="Pfam" id="PF25967"/>
    </source>
</evidence>
<organism evidence="2 3">
    <name type="scientific">Methylosinus trichosporium (strain ATCC 35070 / NCIMB 11131 / UNIQEM 75 / OB3b)</name>
    <dbReference type="NCBI Taxonomy" id="595536"/>
    <lineage>
        <taxon>Bacteria</taxon>
        <taxon>Pseudomonadati</taxon>
        <taxon>Pseudomonadota</taxon>
        <taxon>Alphaproteobacteria</taxon>
        <taxon>Hyphomicrobiales</taxon>
        <taxon>Methylocystaceae</taxon>
        <taxon>Methylosinus</taxon>
    </lineage>
</organism>
<reference evidence="3" key="1">
    <citation type="submission" date="2017-10" db="EMBL/GenBank/DDBJ databases">
        <title>Completed PacBio SMRT sequence of Methylosinus trichosporium OB3b reveals presence of a third large plasmid.</title>
        <authorList>
            <person name="Charles T.C."/>
            <person name="Lynch M.D.J."/>
            <person name="Heil J.R."/>
            <person name="Cheng J."/>
        </authorList>
    </citation>
    <scope>NUCLEOTIDE SEQUENCE [LARGE SCALE GENOMIC DNA]</scope>
    <source>
        <strain evidence="3">OB3b</strain>
    </source>
</reference>
<protein>
    <submittedName>
        <fullName evidence="2">HlyD family secretion protein</fullName>
    </submittedName>
</protein>
<dbReference type="Gene3D" id="2.40.50.100">
    <property type="match status" value="1"/>
</dbReference>
<dbReference type="Gene3D" id="2.40.420.20">
    <property type="match status" value="1"/>
</dbReference>
<dbReference type="STRING" id="595536.GCA_000178815_02833"/>
<accession>A0A2D2D0D1</accession>
<dbReference type="EMBL" id="CP023737">
    <property type="protein sequence ID" value="ATQ68461.1"/>
    <property type="molecule type" value="Genomic_DNA"/>
</dbReference>
<proteinExistence type="predicted"/>
<dbReference type="Pfam" id="PF25967">
    <property type="entry name" value="RND-MFP_C"/>
    <property type="match status" value="1"/>
</dbReference>
<sequence length="362" mass="36862">MSRADHERPMLRRERDVVSARRRRALTTASVVAAMIVAVSAAAEPAAKPEPSVAKGEAKNSAQMTVGVVRAKEACVKVDARVTGFAIAREETGANLPPGYRVTEMLVGEGDRVTAGQELLRAVREGADAAAAAPPPPAARGSVRSIAPLAAPSGGVQMVVRAPIAGVIVRVNTRVGDISGAPQAAAATAMAAQGAPPDPPFVISAGSNVDLVVDVPSLYVGQIRKGAVARVTSDEGVVAKGVVQSPASEVDPATQLGRARFSIEPAAAIRPGQFASAVVETARDCGVVIPTSAVSYRNGEASVQLVSGATVQTRPVRVGLSDSGKIRIREGLAVGEEVVAHTGAALRAGDRVNAVLIEAAGR</sequence>
<dbReference type="PANTHER" id="PTHR30469">
    <property type="entry name" value="MULTIDRUG RESISTANCE PROTEIN MDTA"/>
    <property type="match status" value="1"/>
</dbReference>
<name>A0A2D2D0D1_METT3</name>
<dbReference type="GO" id="GO:0015562">
    <property type="term" value="F:efflux transmembrane transporter activity"/>
    <property type="evidence" value="ECO:0007669"/>
    <property type="project" value="TreeGrafter"/>
</dbReference>